<gene>
    <name evidence="4" type="ORF">M0R88_08385</name>
</gene>
<organism evidence="4 5">
    <name type="scientific">Halorussus gelatinilyticus</name>
    <dbReference type="NCBI Taxonomy" id="2937524"/>
    <lineage>
        <taxon>Archaea</taxon>
        <taxon>Methanobacteriati</taxon>
        <taxon>Methanobacteriota</taxon>
        <taxon>Stenosarchaea group</taxon>
        <taxon>Halobacteria</taxon>
        <taxon>Halobacteriales</taxon>
        <taxon>Haladaptataceae</taxon>
        <taxon>Halorussus</taxon>
    </lineage>
</organism>
<dbReference type="PROSITE" id="PS50042">
    <property type="entry name" value="CNMP_BINDING_3"/>
    <property type="match status" value="1"/>
</dbReference>
<dbReference type="RefSeq" id="WP_248656486.1">
    <property type="nucleotide sequence ID" value="NZ_CP096658.1"/>
</dbReference>
<name>A0A8U0IQ12_9EURY</name>
<reference evidence="4" key="1">
    <citation type="submission" date="2022-04" db="EMBL/GenBank/DDBJ databases">
        <title>Diverse halophilic archaea isolated from saline environments.</title>
        <authorList>
            <person name="Cui H.-L."/>
        </authorList>
    </citation>
    <scope>NUCLEOTIDE SEQUENCE</scope>
    <source>
        <strain evidence="4">XZYJT40</strain>
    </source>
</reference>
<dbReference type="PANTHER" id="PTHR34236">
    <property type="entry name" value="DIMETHYL SULFOXIDE REDUCTASE TRANSCRIPTIONAL ACTIVATOR"/>
    <property type="match status" value="1"/>
</dbReference>
<dbReference type="KEGG" id="haxz:M0R88_08385"/>
<dbReference type="InterPro" id="IPR056486">
    <property type="entry name" value="HVO_2525_N"/>
</dbReference>
<feature type="domain" description="Cyclic nucleotide-binding" evidence="3">
    <location>
        <begin position="56"/>
        <end position="97"/>
    </location>
</feature>
<evidence type="ECO:0000256" key="2">
    <source>
        <dbReference type="ARBA" id="ARBA00023163"/>
    </source>
</evidence>
<evidence type="ECO:0000256" key="1">
    <source>
        <dbReference type="ARBA" id="ARBA00023015"/>
    </source>
</evidence>
<dbReference type="Pfam" id="PF04967">
    <property type="entry name" value="HTH_10"/>
    <property type="match status" value="1"/>
</dbReference>
<sequence>MSVTRISDADDGVSYKQVELDLWHPNCWTLEVTDDHPSTHVIEKSLYPTDDQIKGDFLLVADGETSIETFVEAIDDHRVVGEVAVLKQSDERARVVVNYERTSSIVPDIVNSEFMPVDPVHITEGTEHWTVLVRADRLGDVVEAMQAEYDVDVSSIREADSKESVEFADFVDQVEDRLSARQTESLLNARRIGYYNWPRDVSADAVADCLEVSKPTVLEHLRKGEQKVLNLCLDELERRQGRPR</sequence>
<dbReference type="InterPro" id="IPR000595">
    <property type="entry name" value="cNMP-bd_dom"/>
</dbReference>
<keyword evidence="1" id="KW-0805">Transcription regulation</keyword>
<dbReference type="PANTHER" id="PTHR34236:SF1">
    <property type="entry name" value="DIMETHYL SULFOXIDE REDUCTASE TRANSCRIPTIONAL ACTIVATOR"/>
    <property type="match status" value="1"/>
</dbReference>
<dbReference type="EMBL" id="CP096658">
    <property type="protein sequence ID" value="UPW02099.1"/>
    <property type="molecule type" value="Genomic_DNA"/>
</dbReference>
<accession>A0A8U0IQ12</accession>
<keyword evidence="2" id="KW-0804">Transcription</keyword>
<proteinExistence type="predicted"/>
<dbReference type="Proteomes" id="UP000830434">
    <property type="component" value="Chromosome"/>
</dbReference>
<evidence type="ECO:0000259" key="3">
    <source>
        <dbReference type="PROSITE" id="PS50042"/>
    </source>
</evidence>
<dbReference type="AlphaFoldDB" id="A0A8U0IQ12"/>
<dbReference type="InterPro" id="IPR007050">
    <property type="entry name" value="HTH_bacterioopsin"/>
</dbReference>
<dbReference type="GeneID" id="72189866"/>
<evidence type="ECO:0000313" key="5">
    <source>
        <dbReference type="Proteomes" id="UP000830434"/>
    </source>
</evidence>
<dbReference type="Pfam" id="PF24279">
    <property type="entry name" value="HVO_2525_N"/>
    <property type="match status" value="1"/>
</dbReference>
<keyword evidence="5" id="KW-1185">Reference proteome</keyword>
<protein>
    <submittedName>
        <fullName evidence="4">Helix-turn-helix domain-containing protein</fullName>
    </submittedName>
</protein>
<evidence type="ECO:0000313" key="4">
    <source>
        <dbReference type="EMBL" id="UPW02099.1"/>
    </source>
</evidence>